<proteinExistence type="inferred from homology"/>
<dbReference type="GO" id="GO:0008948">
    <property type="term" value="F:oxaloacetate decarboxylase activity"/>
    <property type="evidence" value="ECO:0007669"/>
    <property type="project" value="UniProtKB-EC"/>
</dbReference>
<feature type="binding site" evidence="13">
    <location>
        <position position="125"/>
    </location>
    <ligand>
        <name>Mg(2+)</name>
        <dbReference type="ChEBI" id="CHEBI:18420"/>
    </ligand>
</feature>
<comment type="subunit">
    <text evidence="4">Homotrimer.</text>
</comment>
<organism evidence="14">
    <name type="scientific">Streptomyces sp. NBC_00093</name>
    <dbReference type="NCBI Taxonomy" id="2975649"/>
    <lineage>
        <taxon>Bacteria</taxon>
        <taxon>Bacillati</taxon>
        <taxon>Actinomycetota</taxon>
        <taxon>Actinomycetes</taxon>
        <taxon>Kitasatosporales</taxon>
        <taxon>Streptomycetaceae</taxon>
        <taxon>Streptomyces</taxon>
    </lineage>
</organism>
<evidence type="ECO:0000256" key="3">
    <source>
        <dbReference type="ARBA" id="ARBA00008621"/>
    </source>
</evidence>
<comment type="catalytic activity">
    <reaction evidence="12">
        <text>oxaloacetate + H(+) = pyruvate + CO2</text>
        <dbReference type="Rhea" id="RHEA:15641"/>
        <dbReference type="ChEBI" id="CHEBI:15361"/>
        <dbReference type="ChEBI" id="CHEBI:15378"/>
        <dbReference type="ChEBI" id="CHEBI:16452"/>
        <dbReference type="ChEBI" id="CHEBI:16526"/>
        <dbReference type="EC" id="4.1.1.112"/>
    </reaction>
</comment>
<dbReference type="InterPro" id="IPR036704">
    <property type="entry name" value="RraA/RraA-like_sf"/>
</dbReference>
<protein>
    <recommendedName>
        <fullName evidence="7">Putative 4-hydroxy-4-methyl-2-oxoglutarate aldolase</fullName>
        <ecNumber evidence="6">4.1.1.112</ecNumber>
        <ecNumber evidence="5">4.1.3.17</ecNumber>
    </recommendedName>
    <alternativeName>
        <fullName evidence="11">Oxaloacetate decarboxylase</fullName>
    </alternativeName>
    <alternativeName>
        <fullName evidence="9">Regulator of ribonuclease activity homolog</fullName>
    </alternativeName>
    <alternativeName>
        <fullName evidence="10">RraA-like protein</fullName>
    </alternativeName>
</protein>
<evidence type="ECO:0000256" key="11">
    <source>
        <dbReference type="ARBA" id="ARBA00032305"/>
    </source>
</evidence>
<evidence type="ECO:0000256" key="7">
    <source>
        <dbReference type="ARBA" id="ARBA00016549"/>
    </source>
</evidence>
<dbReference type="Gene3D" id="3.50.30.40">
    <property type="entry name" value="Ribonuclease E inhibitor RraA/RraA-like"/>
    <property type="match status" value="1"/>
</dbReference>
<dbReference type="PANTHER" id="PTHR33254:SF4">
    <property type="entry name" value="4-HYDROXY-4-METHYL-2-OXOGLUTARATE ALDOLASE 3-RELATED"/>
    <property type="match status" value="1"/>
</dbReference>
<evidence type="ECO:0000256" key="2">
    <source>
        <dbReference type="ARBA" id="ARBA00001968"/>
    </source>
</evidence>
<dbReference type="EC" id="4.1.1.112" evidence="6"/>
<keyword evidence="13" id="KW-0479">Metal-binding</keyword>
<feature type="binding site" evidence="13">
    <location>
        <begin position="102"/>
        <end position="105"/>
    </location>
    <ligand>
        <name>substrate</name>
    </ligand>
</feature>
<comment type="cofactor">
    <cofactor evidence="2">
        <name>a divalent metal cation</name>
        <dbReference type="ChEBI" id="CHEBI:60240"/>
    </cofactor>
</comment>
<dbReference type="EMBL" id="CP108222">
    <property type="protein sequence ID" value="WTT21997.1"/>
    <property type="molecule type" value="Genomic_DNA"/>
</dbReference>
<sequence>MFVNVPTDNIAVAAPHRRADPDLLDRLAKAPAATIGDVFDRLFVLDGGIRACTQETKLVGPALPVLTRSGDNLAIHRALDEAQPGDVLVISGQGDVSRAVIGDLIGEIMISKGVLGAVVDGAVRDTTALSAQGLVVFARAVTPAGPFKHGPGTVGSPVAVGGVVVSAGDIIVADDDGVAVVPADRAEWAAGRVEQVIDAEEQIRRRIQATRTVGTLGDARRAT</sequence>
<dbReference type="SUPFAM" id="SSF89562">
    <property type="entry name" value="RraA-like"/>
    <property type="match status" value="1"/>
</dbReference>
<evidence type="ECO:0000256" key="10">
    <source>
        <dbReference type="ARBA" id="ARBA00030169"/>
    </source>
</evidence>
<evidence type="ECO:0000256" key="12">
    <source>
        <dbReference type="ARBA" id="ARBA00047973"/>
    </source>
</evidence>
<evidence type="ECO:0000256" key="1">
    <source>
        <dbReference type="ARBA" id="ARBA00001342"/>
    </source>
</evidence>
<dbReference type="GO" id="GO:0046872">
    <property type="term" value="F:metal ion binding"/>
    <property type="evidence" value="ECO:0007669"/>
    <property type="project" value="UniProtKB-KW"/>
</dbReference>
<dbReference type="Pfam" id="PF03737">
    <property type="entry name" value="RraA-like"/>
    <property type="match status" value="1"/>
</dbReference>
<evidence type="ECO:0000313" key="14">
    <source>
        <dbReference type="EMBL" id="WTT21997.1"/>
    </source>
</evidence>
<accession>A0AAU2ACA9</accession>
<name>A0AAU2ACA9_9ACTN</name>
<evidence type="ECO:0000256" key="13">
    <source>
        <dbReference type="PIRSR" id="PIRSR605493-1"/>
    </source>
</evidence>
<dbReference type="CDD" id="cd16841">
    <property type="entry name" value="RraA_family"/>
    <property type="match status" value="1"/>
</dbReference>
<evidence type="ECO:0000256" key="4">
    <source>
        <dbReference type="ARBA" id="ARBA00011233"/>
    </source>
</evidence>
<evidence type="ECO:0000256" key="9">
    <source>
        <dbReference type="ARBA" id="ARBA00029596"/>
    </source>
</evidence>
<keyword evidence="13" id="KW-0460">Magnesium</keyword>
<dbReference type="GO" id="GO:0047443">
    <property type="term" value="F:4-hydroxy-4-methyl-2-oxoglutarate aldolase activity"/>
    <property type="evidence" value="ECO:0007669"/>
    <property type="project" value="UniProtKB-EC"/>
</dbReference>
<reference evidence="14" key="1">
    <citation type="submission" date="2022-10" db="EMBL/GenBank/DDBJ databases">
        <title>The complete genomes of actinobacterial strains from the NBC collection.</title>
        <authorList>
            <person name="Joergensen T.S."/>
            <person name="Alvarez Arevalo M."/>
            <person name="Sterndorff E.B."/>
            <person name="Faurdal D."/>
            <person name="Vuksanovic O."/>
            <person name="Mourched A.-S."/>
            <person name="Charusanti P."/>
            <person name="Shaw S."/>
            <person name="Blin K."/>
            <person name="Weber T."/>
        </authorList>
    </citation>
    <scope>NUCLEOTIDE SEQUENCE</scope>
    <source>
        <strain evidence="14">NBC_00093</strain>
    </source>
</reference>
<comment type="catalytic activity">
    <reaction evidence="1">
        <text>4-hydroxy-4-methyl-2-oxoglutarate = 2 pyruvate</text>
        <dbReference type="Rhea" id="RHEA:22748"/>
        <dbReference type="ChEBI" id="CHEBI:15361"/>
        <dbReference type="ChEBI" id="CHEBI:58276"/>
        <dbReference type="EC" id="4.1.3.17"/>
    </reaction>
</comment>
<comment type="function">
    <text evidence="8">Catalyzes the aldol cleavage of 4-hydroxy-4-methyl-2-oxoglutarate (HMG) into 2 molecules of pyruvate. Also contains a secondary oxaloacetate (OAA) decarboxylase activity due to the common pyruvate enolate transition state formed following C-C bond cleavage in the retro-aldol and decarboxylation reactions.</text>
</comment>
<dbReference type="AlphaFoldDB" id="A0AAU2ACA9"/>
<feature type="binding site" evidence="13">
    <location>
        <position position="124"/>
    </location>
    <ligand>
        <name>Mg(2+)</name>
        <dbReference type="ChEBI" id="CHEBI:18420"/>
    </ligand>
</feature>
<dbReference type="InterPro" id="IPR005493">
    <property type="entry name" value="RraA/RraA-like"/>
</dbReference>
<comment type="similarity">
    <text evidence="3">Belongs to the class II aldolase/RraA-like family.</text>
</comment>
<gene>
    <name evidence="14" type="ORF">OHA22_43925</name>
</gene>
<dbReference type="PANTHER" id="PTHR33254">
    <property type="entry name" value="4-HYDROXY-4-METHYL-2-OXOGLUTARATE ALDOLASE 3-RELATED"/>
    <property type="match status" value="1"/>
</dbReference>
<evidence type="ECO:0000256" key="5">
    <source>
        <dbReference type="ARBA" id="ARBA00012213"/>
    </source>
</evidence>
<comment type="cofactor">
    <cofactor evidence="13">
        <name>Mg(2+)</name>
        <dbReference type="ChEBI" id="CHEBI:18420"/>
    </cofactor>
</comment>
<evidence type="ECO:0000256" key="6">
    <source>
        <dbReference type="ARBA" id="ARBA00012947"/>
    </source>
</evidence>
<dbReference type="NCBIfam" id="NF004850">
    <property type="entry name" value="PRK06201.1"/>
    <property type="match status" value="1"/>
</dbReference>
<evidence type="ECO:0000256" key="8">
    <source>
        <dbReference type="ARBA" id="ARBA00025046"/>
    </source>
</evidence>
<dbReference type="EC" id="4.1.3.17" evidence="5"/>